<gene>
    <name evidence="6" type="primary">nadK</name>
    <name evidence="7" type="ORF">SAMN05660835_00922</name>
</gene>
<feature type="binding site" evidence="6">
    <location>
        <position position="209"/>
    </location>
    <ligand>
        <name>NAD(+)</name>
        <dbReference type="ChEBI" id="CHEBI:57540"/>
    </ligand>
</feature>
<dbReference type="InterPro" id="IPR016064">
    <property type="entry name" value="NAD/diacylglycerol_kinase_sf"/>
</dbReference>
<feature type="binding site" evidence="6">
    <location>
        <begin position="64"/>
        <end position="65"/>
    </location>
    <ligand>
        <name>NAD(+)</name>
        <dbReference type="ChEBI" id="CHEBI:57540"/>
    </ligand>
</feature>
<keyword evidence="4 6" id="KW-0520">NAD</keyword>
<dbReference type="Pfam" id="PF01513">
    <property type="entry name" value="NAD_kinase"/>
    <property type="match status" value="1"/>
</dbReference>
<comment type="caution">
    <text evidence="6">Lacks conserved residue(s) required for the propagation of feature annotation.</text>
</comment>
<dbReference type="HAMAP" id="MF_00361">
    <property type="entry name" value="NAD_kinase"/>
    <property type="match status" value="1"/>
</dbReference>
<dbReference type="PANTHER" id="PTHR20275">
    <property type="entry name" value="NAD KINASE"/>
    <property type="match status" value="1"/>
</dbReference>
<keyword evidence="2 6" id="KW-0418">Kinase</keyword>
<proteinExistence type="inferred from homology"/>
<dbReference type="Gene3D" id="2.60.200.30">
    <property type="entry name" value="Probable inorganic polyphosphate/atp-NAD kinase, domain 2"/>
    <property type="match status" value="1"/>
</dbReference>
<dbReference type="Gene3D" id="3.40.50.10330">
    <property type="entry name" value="Probable inorganic polyphosphate/atp-NAD kinase, domain 1"/>
    <property type="match status" value="1"/>
</dbReference>
<keyword evidence="1 6" id="KW-0808">Transferase</keyword>
<organism evidence="7 8">
    <name type="scientific">Desulfurella multipotens</name>
    <dbReference type="NCBI Taxonomy" id="79269"/>
    <lineage>
        <taxon>Bacteria</taxon>
        <taxon>Pseudomonadati</taxon>
        <taxon>Campylobacterota</taxon>
        <taxon>Desulfurellia</taxon>
        <taxon>Desulfurellales</taxon>
        <taxon>Desulfurellaceae</taxon>
        <taxon>Desulfurella</taxon>
    </lineage>
</organism>
<evidence type="ECO:0000256" key="3">
    <source>
        <dbReference type="ARBA" id="ARBA00022857"/>
    </source>
</evidence>
<dbReference type="Proteomes" id="UP000199411">
    <property type="component" value="Unassembled WGS sequence"/>
</dbReference>
<keyword evidence="8" id="KW-1185">Reference proteome</keyword>
<evidence type="ECO:0000313" key="8">
    <source>
        <dbReference type="Proteomes" id="UP000199411"/>
    </source>
</evidence>
<dbReference type="Pfam" id="PF20143">
    <property type="entry name" value="NAD_kinase_C"/>
    <property type="match status" value="1"/>
</dbReference>
<dbReference type="InterPro" id="IPR017438">
    <property type="entry name" value="ATP-NAD_kinase_N"/>
</dbReference>
<evidence type="ECO:0000256" key="5">
    <source>
        <dbReference type="ARBA" id="ARBA00047925"/>
    </source>
</evidence>
<evidence type="ECO:0000256" key="4">
    <source>
        <dbReference type="ARBA" id="ARBA00023027"/>
    </source>
</evidence>
<dbReference type="GO" id="GO:0019674">
    <property type="term" value="P:NAD+ metabolic process"/>
    <property type="evidence" value="ECO:0007669"/>
    <property type="project" value="InterPro"/>
</dbReference>
<dbReference type="GO" id="GO:0003951">
    <property type="term" value="F:NAD+ kinase activity"/>
    <property type="evidence" value="ECO:0007669"/>
    <property type="project" value="UniProtKB-UniRule"/>
</dbReference>
<comment type="cofactor">
    <cofactor evidence="6">
        <name>a divalent metal cation</name>
        <dbReference type="ChEBI" id="CHEBI:60240"/>
    </cofactor>
</comment>
<dbReference type="InterPro" id="IPR017437">
    <property type="entry name" value="ATP-NAD_kinase_PpnK-typ_C"/>
</dbReference>
<feature type="binding site" evidence="6">
    <location>
        <position position="244"/>
    </location>
    <ligand>
        <name>NAD(+)</name>
        <dbReference type="ChEBI" id="CHEBI:57540"/>
    </ligand>
</feature>
<comment type="catalytic activity">
    <reaction evidence="5 6">
        <text>NAD(+) + ATP = ADP + NADP(+) + H(+)</text>
        <dbReference type="Rhea" id="RHEA:18629"/>
        <dbReference type="ChEBI" id="CHEBI:15378"/>
        <dbReference type="ChEBI" id="CHEBI:30616"/>
        <dbReference type="ChEBI" id="CHEBI:57540"/>
        <dbReference type="ChEBI" id="CHEBI:58349"/>
        <dbReference type="ChEBI" id="CHEBI:456216"/>
        <dbReference type="EC" id="2.7.1.23"/>
    </reaction>
</comment>
<dbReference type="PANTHER" id="PTHR20275:SF0">
    <property type="entry name" value="NAD KINASE"/>
    <property type="match status" value="1"/>
</dbReference>
<protein>
    <recommendedName>
        <fullName evidence="6">NAD kinase</fullName>
        <ecNumber evidence="6">2.7.1.23</ecNumber>
    </recommendedName>
    <alternativeName>
        <fullName evidence="6">ATP-dependent NAD kinase</fullName>
    </alternativeName>
</protein>
<dbReference type="RefSeq" id="WP_092128510.1">
    <property type="nucleotide sequence ID" value="NZ_FMYU01000006.1"/>
</dbReference>
<feature type="active site" description="Proton acceptor" evidence="6">
    <location>
        <position position="64"/>
    </location>
</feature>
<name>A0A1G6M890_9BACT</name>
<comment type="function">
    <text evidence="6">Involved in the regulation of the intracellular balance of NAD and NADP, and is a key enzyme in the biosynthesis of NADP. Catalyzes specifically the phosphorylation on 2'-hydroxyl of the adenosine moiety of NAD to yield NADP.</text>
</comment>
<feature type="binding site" evidence="6">
    <location>
        <position position="174"/>
    </location>
    <ligand>
        <name>NAD(+)</name>
        <dbReference type="ChEBI" id="CHEBI:57540"/>
    </ligand>
</feature>
<evidence type="ECO:0000313" key="7">
    <source>
        <dbReference type="EMBL" id="SDC51524.1"/>
    </source>
</evidence>
<dbReference type="GO" id="GO:0006741">
    <property type="term" value="P:NADP+ biosynthetic process"/>
    <property type="evidence" value="ECO:0007669"/>
    <property type="project" value="UniProtKB-UniRule"/>
</dbReference>
<keyword evidence="6" id="KW-0547">Nucleotide-binding</keyword>
<dbReference type="GO" id="GO:0005524">
    <property type="term" value="F:ATP binding"/>
    <property type="evidence" value="ECO:0007669"/>
    <property type="project" value="UniProtKB-KW"/>
</dbReference>
<dbReference type="EMBL" id="FMYU01000006">
    <property type="protein sequence ID" value="SDC51524.1"/>
    <property type="molecule type" value="Genomic_DNA"/>
</dbReference>
<comment type="subcellular location">
    <subcellularLocation>
        <location evidence="6">Cytoplasm</location>
    </subcellularLocation>
</comment>
<dbReference type="GO" id="GO:0046872">
    <property type="term" value="F:metal ion binding"/>
    <property type="evidence" value="ECO:0007669"/>
    <property type="project" value="UniProtKB-UniRule"/>
</dbReference>
<comment type="similarity">
    <text evidence="6">Belongs to the NAD kinase family.</text>
</comment>
<dbReference type="GO" id="GO:0051287">
    <property type="term" value="F:NAD binding"/>
    <property type="evidence" value="ECO:0007669"/>
    <property type="project" value="UniProtKB-ARBA"/>
</dbReference>
<dbReference type="InterPro" id="IPR002504">
    <property type="entry name" value="NADK"/>
</dbReference>
<sequence>MLIRKIGIIKKSNVKNLDILVNELKSFLTKKNATVNFEIDVESLEGDTPVLQEPLDLIIVLGGDGTFLSATRVVLKSSYDIPIVGVNLGKIGFLTEISVENMFYNLEKIFNNDFAIEERMIINVNFQPSSNSFQNYSVFNDVVINKGALAKIIGIDTYIEYCSKKQFVSTFFADGLIVATPSGSTAYNLAAGGPIVYPELDSFILTPIAPHTLSNRPIVLPDNVTIHLQLHEDIDRVFLTLDGQVGFRLNKGDKIIISKSSRKIKLITDKNKNYFDILRIKLGWEERKITSLDYDKKHKD</sequence>
<feature type="binding site" evidence="6">
    <location>
        <begin position="140"/>
        <end position="141"/>
    </location>
    <ligand>
        <name>NAD(+)</name>
        <dbReference type="ChEBI" id="CHEBI:57540"/>
    </ligand>
</feature>
<evidence type="ECO:0000256" key="2">
    <source>
        <dbReference type="ARBA" id="ARBA00022777"/>
    </source>
</evidence>
<feature type="binding site" evidence="6">
    <location>
        <position position="151"/>
    </location>
    <ligand>
        <name>NAD(+)</name>
        <dbReference type="ChEBI" id="CHEBI:57540"/>
    </ligand>
</feature>
<dbReference type="SUPFAM" id="SSF111331">
    <property type="entry name" value="NAD kinase/diacylglycerol kinase-like"/>
    <property type="match status" value="1"/>
</dbReference>
<dbReference type="OrthoDB" id="9774737at2"/>
<dbReference type="EC" id="2.7.1.23" evidence="6"/>
<evidence type="ECO:0000256" key="6">
    <source>
        <dbReference type="HAMAP-Rule" id="MF_00361"/>
    </source>
</evidence>
<keyword evidence="3 6" id="KW-0521">NADP</keyword>
<evidence type="ECO:0000256" key="1">
    <source>
        <dbReference type="ARBA" id="ARBA00022679"/>
    </source>
</evidence>
<keyword evidence="6" id="KW-0963">Cytoplasm</keyword>
<keyword evidence="6" id="KW-0067">ATP-binding</keyword>
<reference evidence="8" key="1">
    <citation type="submission" date="2016-10" db="EMBL/GenBank/DDBJ databases">
        <authorList>
            <person name="Varghese N."/>
            <person name="Submissions S."/>
        </authorList>
    </citation>
    <scope>NUCLEOTIDE SEQUENCE [LARGE SCALE GENOMIC DNA]</scope>
    <source>
        <strain evidence="8">DSM 8415</strain>
    </source>
</reference>
<accession>A0A1G6M890</accession>
<dbReference type="AlphaFoldDB" id="A0A1G6M890"/>
<dbReference type="GO" id="GO:0005737">
    <property type="term" value="C:cytoplasm"/>
    <property type="evidence" value="ECO:0007669"/>
    <property type="project" value="UniProtKB-SubCell"/>
</dbReference>